<evidence type="ECO:0000256" key="2">
    <source>
        <dbReference type="ARBA" id="ARBA00004270"/>
    </source>
</evidence>
<dbReference type="GeneID" id="28894256"/>
<evidence type="ECO:0000256" key="10">
    <source>
        <dbReference type="ARBA" id="ARBA00022963"/>
    </source>
</evidence>
<reference evidence="21 22" key="1">
    <citation type="journal article" date="2016" name="Fungal Biol.">
        <title>The genome of Xylona heveae provides a window into fungal endophytism.</title>
        <authorList>
            <person name="Gazis R."/>
            <person name="Kuo A."/>
            <person name="Riley R."/>
            <person name="LaButti K."/>
            <person name="Lipzen A."/>
            <person name="Lin J."/>
            <person name="Amirebrahimi M."/>
            <person name="Hesse C.N."/>
            <person name="Spatafora J.W."/>
            <person name="Henrissat B."/>
            <person name="Hainaut M."/>
            <person name="Grigoriev I.V."/>
            <person name="Hibbett D.S."/>
        </authorList>
    </citation>
    <scope>NUCLEOTIDE SEQUENCE [LARGE SCALE GENOMIC DNA]</scope>
    <source>
        <strain evidence="21 22">TC161</strain>
    </source>
</reference>
<comment type="similarity">
    <text evidence="4">Belongs to the AB hydrolase superfamily. Lipase family.</text>
</comment>
<dbReference type="Pfam" id="PF01764">
    <property type="entry name" value="Lipase_3"/>
    <property type="match status" value="1"/>
</dbReference>
<evidence type="ECO:0000256" key="16">
    <source>
        <dbReference type="ARBA" id="ARBA00023180"/>
    </source>
</evidence>
<dbReference type="CDD" id="cd00519">
    <property type="entry name" value="Lipase_3"/>
    <property type="match status" value="1"/>
</dbReference>
<evidence type="ECO:0000256" key="15">
    <source>
        <dbReference type="ARBA" id="ARBA00023136"/>
    </source>
</evidence>
<dbReference type="AlphaFoldDB" id="A0A165GXK6"/>
<protein>
    <recommendedName>
        <fullName evidence="6">triacylglycerol lipase</fullName>
        <ecNumber evidence="6">3.1.1.3</ecNumber>
    </recommendedName>
    <alternativeName>
        <fullName evidence="18">Autophagy-related protein 15</fullName>
    </alternativeName>
</protein>
<evidence type="ECO:0000256" key="8">
    <source>
        <dbReference type="ARBA" id="ARBA00022753"/>
    </source>
</evidence>
<keyword evidence="8" id="KW-0967">Endosome</keyword>
<dbReference type="STRING" id="1328760.A0A165GXK6"/>
<dbReference type="GO" id="GO:0004620">
    <property type="term" value="F:phospholipase activity"/>
    <property type="evidence" value="ECO:0007669"/>
    <property type="project" value="TreeGrafter"/>
</dbReference>
<accession>A0A165GXK6</accession>
<feature type="domain" description="Fungal lipase-type" evidence="20">
    <location>
        <begin position="216"/>
        <end position="243"/>
    </location>
</feature>
<dbReference type="GO" id="GO:0034496">
    <property type="term" value="P:multivesicular body membrane disassembly"/>
    <property type="evidence" value="ECO:0007669"/>
    <property type="project" value="TreeGrafter"/>
</dbReference>
<keyword evidence="7" id="KW-0812">Transmembrane</keyword>
<name>A0A165GXK6_XYLHT</name>
<evidence type="ECO:0000256" key="9">
    <source>
        <dbReference type="ARBA" id="ARBA00022801"/>
    </source>
</evidence>
<evidence type="ECO:0000256" key="6">
    <source>
        <dbReference type="ARBA" id="ARBA00013279"/>
    </source>
</evidence>
<dbReference type="InterPro" id="IPR050805">
    <property type="entry name" value="ATG15_Lipase"/>
</dbReference>
<comment type="function">
    <text evidence="17">Lipase which is essential for lysis of subvacuolar cytoplasm to vacuole targeted bodies and intravacuolar autophagic bodies. Involved in the lysis of intravacuolar multivesicular body (MVB) vesicles. The intravacuolar membrane disintegration by ATG15 is critical to life span extension.</text>
</comment>
<dbReference type="GO" id="GO:0034727">
    <property type="term" value="P:piecemeal microautophagy of the nucleus"/>
    <property type="evidence" value="ECO:0007669"/>
    <property type="project" value="TreeGrafter"/>
</dbReference>
<evidence type="ECO:0000256" key="11">
    <source>
        <dbReference type="ARBA" id="ARBA00022968"/>
    </source>
</evidence>
<dbReference type="GO" id="GO:0046461">
    <property type="term" value="P:neutral lipid catabolic process"/>
    <property type="evidence" value="ECO:0007669"/>
    <property type="project" value="TreeGrafter"/>
</dbReference>
<keyword evidence="10" id="KW-0442">Lipid degradation</keyword>
<dbReference type="RefSeq" id="XP_018188285.1">
    <property type="nucleotide sequence ID" value="XM_018329119.1"/>
</dbReference>
<dbReference type="InterPro" id="IPR002921">
    <property type="entry name" value="Fungal_lipase-type"/>
</dbReference>
<keyword evidence="12" id="KW-1133">Transmembrane helix</keyword>
<evidence type="ECO:0000256" key="7">
    <source>
        <dbReference type="ARBA" id="ARBA00022692"/>
    </source>
</evidence>
<gene>
    <name evidence="21" type="ORF">L228DRAFT_134694</name>
</gene>
<feature type="region of interest" description="Disordered" evidence="19">
    <location>
        <begin position="452"/>
        <end position="482"/>
    </location>
</feature>
<dbReference type="OMA" id="TYHFGHT"/>
<evidence type="ECO:0000256" key="3">
    <source>
        <dbReference type="ARBA" id="ARBA00004343"/>
    </source>
</evidence>
<dbReference type="EC" id="3.1.1.3" evidence="6"/>
<evidence type="ECO:0000256" key="19">
    <source>
        <dbReference type="SAM" id="MobiDB-lite"/>
    </source>
</evidence>
<comment type="subunit">
    <text evidence="5">Binds to both phosphatidylinositol (PI) and phosphatidylinositol 3,5-bisphosphate (PIP2).</text>
</comment>
<keyword evidence="16" id="KW-0325">Glycoprotein</keyword>
<evidence type="ECO:0000256" key="5">
    <source>
        <dbReference type="ARBA" id="ARBA00011137"/>
    </source>
</evidence>
<proteinExistence type="inferred from homology"/>
<dbReference type="Gene3D" id="3.40.50.1820">
    <property type="entry name" value="alpha/beta hydrolase"/>
    <property type="match status" value="1"/>
</dbReference>
<evidence type="ECO:0000256" key="12">
    <source>
        <dbReference type="ARBA" id="ARBA00022989"/>
    </source>
</evidence>
<keyword evidence="11" id="KW-0735">Signal-anchor</keyword>
<organism evidence="21 22">
    <name type="scientific">Xylona heveae (strain CBS 132557 / TC161)</name>
    <dbReference type="NCBI Taxonomy" id="1328760"/>
    <lineage>
        <taxon>Eukaryota</taxon>
        <taxon>Fungi</taxon>
        <taxon>Dikarya</taxon>
        <taxon>Ascomycota</taxon>
        <taxon>Pezizomycotina</taxon>
        <taxon>Xylonomycetes</taxon>
        <taxon>Xylonales</taxon>
        <taxon>Xylonaceae</taxon>
        <taxon>Xylona</taxon>
    </lineage>
</organism>
<dbReference type="Proteomes" id="UP000076632">
    <property type="component" value="Unassembled WGS sequence"/>
</dbReference>
<evidence type="ECO:0000256" key="18">
    <source>
        <dbReference type="ARBA" id="ARBA00029828"/>
    </source>
</evidence>
<evidence type="ECO:0000259" key="20">
    <source>
        <dbReference type="Pfam" id="PF01764"/>
    </source>
</evidence>
<evidence type="ECO:0000256" key="14">
    <source>
        <dbReference type="ARBA" id="ARBA00023098"/>
    </source>
</evidence>
<evidence type="ECO:0000256" key="1">
    <source>
        <dbReference type="ARBA" id="ARBA00001024"/>
    </source>
</evidence>
<feature type="compositionally biased region" description="Low complexity" evidence="19">
    <location>
        <begin position="452"/>
        <end position="462"/>
    </location>
</feature>
<dbReference type="FunFam" id="3.40.50.1820:FF:000129">
    <property type="entry name" value="Autophagy related lipase Atg15, putative"/>
    <property type="match status" value="1"/>
</dbReference>
<dbReference type="PANTHER" id="PTHR47175:SF2">
    <property type="entry name" value="LIPASE ATG15-RELATED"/>
    <property type="match status" value="1"/>
</dbReference>
<keyword evidence="9 21" id="KW-0378">Hydrolase</keyword>
<dbReference type="GO" id="GO:0004806">
    <property type="term" value="F:triacylglycerol lipase activity"/>
    <property type="evidence" value="ECO:0007669"/>
    <property type="project" value="UniProtKB-EC"/>
</dbReference>
<keyword evidence="22" id="KW-1185">Reference proteome</keyword>
<evidence type="ECO:0000256" key="4">
    <source>
        <dbReference type="ARBA" id="ARBA00010701"/>
    </source>
</evidence>
<keyword evidence="13" id="KW-0072">Autophagy</keyword>
<dbReference type="GO" id="GO:0005775">
    <property type="term" value="C:vacuolar lumen"/>
    <property type="evidence" value="ECO:0007669"/>
    <property type="project" value="TreeGrafter"/>
</dbReference>
<evidence type="ECO:0000256" key="13">
    <source>
        <dbReference type="ARBA" id="ARBA00023006"/>
    </source>
</evidence>
<keyword evidence="15" id="KW-0472">Membrane</keyword>
<dbReference type="InterPro" id="IPR029058">
    <property type="entry name" value="AB_hydrolase_fold"/>
</dbReference>
<dbReference type="OrthoDB" id="58570at2759"/>
<dbReference type="SUPFAM" id="SSF53474">
    <property type="entry name" value="alpha/beta-Hydrolases"/>
    <property type="match status" value="1"/>
</dbReference>
<comment type="catalytic activity">
    <reaction evidence="1">
        <text>a triacylglycerol + H2O = a diacylglycerol + a fatty acid + H(+)</text>
        <dbReference type="Rhea" id="RHEA:12044"/>
        <dbReference type="ChEBI" id="CHEBI:15377"/>
        <dbReference type="ChEBI" id="CHEBI:15378"/>
        <dbReference type="ChEBI" id="CHEBI:17855"/>
        <dbReference type="ChEBI" id="CHEBI:18035"/>
        <dbReference type="ChEBI" id="CHEBI:28868"/>
        <dbReference type="EC" id="3.1.1.3"/>
    </reaction>
</comment>
<evidence type="ECO:0000256" key="17">
    <source>
        <dbReference type="ARBA" id="ARBA00024663"/>
    </source>
</evidence>
<feature type="region of interest" description="Disordered" evidence="19">
    <location>
        <begin position="1"/>
        <end position="24"/>
    </location>
</feature>
<dbReference type="EMBL" id="KV407458">
    <property type="protein sequence ID" value="KZF22730.1"/>
    <property type="molecule type" value="Genomic_DNA"/>
</dbReference>
<dbReference type="FunCoup" id="A0A165GXK6">
    <property type="interactions" value="52"/>
</dbReference>
<dbReference type="GO" id="GO:0006660">
    <property type="term" value="P:phosphatidylserine catabolic process"/>
    <property type="evidence" value="ECO:0007669"/>
    <property type="project" value="TreeGrafter"/>
</dbReference>
<keyword evidence="14" id="KW-0443">Lipid metabolism</keyword>
<dbReference type="InParanoid" id="A0A165GXK6"/>
<evidence type="ECO:0000313" key="21">
    <source>
        <dbReference type="EMBL" id="KZF22730.1"/>
    </source>
</evidence>
<evidence type="ECO:0000313" key="22">
    <source>
        <dbReference type="Proteomes" id="UP000076632"/>
    </source>
</evidence>
<comment type="subcellular location">
    <subcellularLocation>
        <location evidence="3">Endosome</location>
        <location evidence="3">Multivesicular body membrane</location>
        <topology evidence="3">Single-pass type II membrane protein</topology>
    </subcellularLocation>
    <subcellularLocation>
        <location evidence="2">Prevacuolar compartment membrane</location>
        <topology evidence="2">Single-pass type II membrane protein</topology>
    </subcellularLocation>
</comment>
<dbReference type="GO" id="GO:0032585">
    <property type="term" value="C:multivesicular body membrane"/>
    <property type="evidence" value="ECO:0007669"/>
    <property type="project" value="UniProtKB-SubCell"/>
</dbReference>
<sequence length="547" mass="58933">MRLDLPPGARVQVDTDEAEPREEDLPLRARSRPLDIHRLVDRRPSSVEALLDSARLSGQASVLSPLAWTLDEVSGPNITDKETVLSFGRMSADAYVLEPHTGDWEDVGGGFNYSRDFGWQTVGLRGHIFADEVNSTIVIALKGTSPPLFNGAETAAMDKLNDNLFFSCCCAQGGQYLWTKVCDCYSTTYTCNQTCLRGALRDENRYYRAALDLYANVTAMYPDADIWMTGHSLGGAVSSLIGLTYGLPVVTFQSPPEAIAASRLGLPSPPGSIQGSHQTRNFTGAYHFGHTADPIYLGTCNGATSACSLAGFAMETQCHAGQECIYDTVEDFGWRPGVGNHRIKIVLRDVLEAYDSVPECKPNLECVDCYNWKFFESNGSDSTTTSTTTTSKTRTRTSTCQTPGWWGCLDESTTTTSTTTTSDPPTSTSTTTCKTPGWLGCKDSTTTSSASPTLPITLSSSTGHVPTITPPPSTPTLTSPTSTATDSCTSKAWFGFICKDQTQTSQSSSTPAVTNPASGGPDCVRHGWLGNCKEWKTANEASNDELR</sequence>
<dbReference type="PANTHER" id="PTHR47175">
    <property type="entry name" value="LIPASE ATG15-RELATED"/>
    <property type="match status" value="1"/>
</dbReference>